<comment type="subcellular location">
    <subcellularLocation>
        <location evidence="6">Cytoplasm</location>
    </subcellularLocation>
</comment>
<dbReference type="PANTHER" id="PTHR34137:SF1">
    <property type="entry name" value="EXODEOXYRIBONUCLEASE 7 SMALL SUBUNIT"/>
    <property type="match status" value="1"/>
</dbReference>
<dbReference type="Gene3D" id="1.10.287.1040">
    <property type="entry name" value="Exonuclease VII, small subunit"/>
    <property type="match status" value="1"/>
</dbReference>
<accession>A0A235BE04</accession>
<dbReference type="Pfam" id="PF02609">
    <property type="entry name" value="Exonuc_VII_S"/>
    <property type="match status" value="1"/>
</dbReference>
<dbReference type="GO" id="GO:0009318">
    <property type="term" value="C:exodeoxyribonuclease VII complex"/>
    <property type="evidence" value="ECO:0007669"/>
    <property type="project" value="UniProtKB-UniRule"/>
</dbReference>
<evidence type="ECO:0000256" key="2">
    <source>
        <dbReference type="ARBA" id="ARBA00022490"/>
    </source>
</evidence>
<keyword evidence="8" id="KW-1185">Reference proteome</keyword>
<dbReference type="InterPro" id="IPR037004">
    <property type="entry name" value="Exonuc_VII_ssu_sf"/>
</dbReference>
<dbReference type="EC" id="3.1.11.6" evidence="6"/>
<keyword evidence="4 6" id="KW-0378">Hydrolase</keyword>
<evidence type="ECO:0000256" key="3">
    <source>
        <dbReference type="ARBA" id="ARBA00022722"/>
    </source>
</evidence>
<evidence type="ECO:0000313" key="8">
    <source>
        <dbReference type="Proteomes" id="UP000215459"/>
    </source>
</evidence>
<dbReference type="NCBIfam" id="TIGR01280">
    <property type="entry name" value="xseB"/>
    <property type="match status" value="1"/>
</dbReference>
<evidence type="ECO:0000256" key="1">
    <source>
        <dbReference type="ARBA" id="ARBA00009998"/>
    </source>
</evidence>
<proteinExistence type="inferred from homology"/>
<keyword evidence="3 6" id="KW-0540">Nuclease</keyword>
<dbReference type="RefSeq" id="WP_094262927.1">
    <property type="nucleotide sequence ID" value="NZ_NOWF01000001.1"/>
</dbReference>
<organism evidence="7 8">
    <name type="scientific">Paludifilum halophilum</name>
    <dbReference type="NCBI Taxonomy" id="1642702"/>
    <lineage>
        <taxon>Bacteria</taxon>
        <taxon>Bacillati</taxon>
        <taxon>Bacillota</taxon>
        <taxon>Bacilli</taxon>
        <taxon>Bacillales</taxon>
        <taxon>Thermoactinomycetaceae</taxon>
        <taxon>Paludifilum</taxon>
    </lineage>
</organism>
<dbReference type="PANTHER" id="PTHR34137">
    <property type="entry name" value="EXODEOXYRIBONUCLEASE 7 SMALL SUBUNIT"/>
    <property type="match status" value="1"/>
</dbReference>
<keyword evidence="5 6" id="KW-0269">Exonuclease</keyword>
<comment type="caution">
    <text evidence="7">The sequence shown here is derived from an EMBL/GenBank/DDBJ whole genome shotgun (WGS) entry which is preliminary data.</text>
</comment>
<dbReference type="GO" id="GO:0008855">
    <property type="term" value="F:exodeoxyribonuclease VII activity"/>
    <property type="evidence" value="ECO:0007669"/>
    <property type="project" value="UniProtKB-UniRule"/>
</dbReference>
<dbReference type="NCBIfam" id="NF002140">
    <property type="entry name" value="PRK00977.1-4"/>
    <property type="match status" value="1"/>
</dbReference>
<evidence type="ECO:0000313" key="7">
    <source>
        <dbReference type="EMBL" id="OYD09825.1"/>
    </source>
</evidence>
<dbReference type="InterPro" id="IPR003761">
    <property type="entry name" value="Exonuc_VII_S"/>
</dbReference>
<comment type="similarity">
    <text evidence="1 6">Belongs to the XseB family.</text>
</comment>
<dbReference type="SUPFAM" id="SSF116842">
    <property type="entry name" value="XseB-like"/>
    <property type="match status" value="1"/>
</dbReference>
<dbReference type="HAMAP" id="MF_00337">
    <property type="entry name" value="Exonuc_7_S"/>
    <property type="match status" value="1"/>
</dbReference>
<keyword evidence="2 6" id="KW-0963">Cytoplasm</keyword>
<evidence type="ECO:0000256" key="4">
    <source>
        <dbReference type="ARBA" id="ARBA00022801"/>
    </source>
</evidence>
<protein>
    <recommendedName>
        <fullName evidence="6">Exodeoxyribonuclease 7 small subunit</fullName>
        <ecNumber evidence="6">3.1.11.6</ecNumber>
    </recommendedName>
    <alternativeName>
        <fullName evidence="6">Exodeoxyribonuclease VII small subunit</fullName>
        <shortName evidence="6">Exonuclease VII small subunit</shortName>
    </alternativeName>
</protein>
<reference evidence="7 8" key="1">
    <citation type="submission" date="2017-07" db="EMBL/GenBank/DDBJ databases">
        <title>The genome sequence of Paludifilum halophilum highlights mechanisms for microbial adaptation to high salt environemnts.</title>
        <authorList>
            <person name="Belbahri L."/>
        </authorList>
    </citation>
    <scope>NUCLEOTIDE SEQUENCE [LARGE SCALE GENOMIC DNA]</scope>
    <source>
        <strain evidence="7 8">DSM 102817</strain>
    </source>
</reference>
<dbReference type="AlphaFoldDB" id="A0A235BE04"/>
<evidence type="ECO:0000256" key="6">
    <source>
        <dbReference type="HAMAP-Rule" id="MF_00337"/>
    </source>
</evidence>
<gene>
    <name evidence="6 7" type="primary">xseB</name>
    <name evidence="7" type="ORF">CHM34_02215</name>
</gene>
<dbReference type="GO" id="GO:0005829">
    <property type="term" value="C:cytosol"/>
    <property type="evidence" value="ECO:0007669"/>
    <property type="project" value="TreeGrafter"/>
</dbReference>
<sequence>MSTIDGENNEWNGIDQLPFEEAMKKLEEVVEQLENGDVPLEEAIRLFEKGMKLSRVCGEKLEHMEQQVEMLVQENGEWVKKPFQTEGDTD</sequence>
<comment type="catalytic activity">
    <reaction evidence="6">
        <text>Exonucleolytic cleavage in either 5'- to 3'- or 3'- to 5'-direction to yield nucleoside 5'-phosphates.</text>
        <dbReference type="EC" id="3.1.11.6"/>
    </reaction>
</comment>
<comment type="subunit">
    <text evidence="6">Heterooligomer composed of large and small subunits.</text>
</comment>
<dbReference type="OrthoDB" id="9798666at2"/>
<comment type="function">
    <text evidence="6">Bidirectionally degrades single-stranded DNA into large acid-insoluble oligonucleotides, which are then degraded further into small acid-soluble oligonucleotides.</text>
</comment>
<evidence type="ECO:0000256" key="5">
    <source>
        <dbReference type="ARBA" id="ARBA00022839"/>
    </source>
</evidence>
<dbReference type="EMBL" id="NOWF01000001">
    <property type="protein sequence ID" value="OYD09825.1"/>
    <property type="molecule type" value="Genomic_DNA"/>
</dbReference>
<name>A0A235BE04_9BACL</name>
<dbReference type="GO" id="GO:0006308">
    <property type="term" value="P:DNA catabolic process"/>
    <property type="evidence" value="ECO:0007669"/>
    <property type="project" value="UniProtKB-UniRule"/>
</dbReference>
<dbReference type="Proteomes" id="UP000215459">
    <property type="component" value="Unassembled WGS sequence"/>
</dbReference>